<accession>V4LAI6</accession>
<dbReference type="Pfam" id="PF04504">
    <property type="entry name" value="GeBP-like_DBD"/>
    <property type="match status" value="1"/>
</dbReference>
<dbReference type="Proteomes" id="UP000030689">
    <property type="component" value="Unassembled WGS sequence"/>
</dbReference>
<gene>
    <name evidence="5" type="ORF">EUTSA_v10028215mg</name>
</gene>
<evidence type="ECO:0000256" key="1">
    <source>
        <dbReference type="ARBA" id="ARBA00010820"/>
    </source>
</evidence>
<dbReference type="InterPro" id="IPR053933">
    <property type="entry name" value="GeBP-like_C"/>
</dbReference>
<keyword evidence="6" id="KW-1185">Reference proteome</keyword>
<dbReference type="KEGG" id="eus:EUTSA_v10028215mg"/>
<comment type="similarity">
    <text evidence="1">Belongs to the GeBP family.</text>
</comment>
<dbReference type="Gramene" id="ESQ47440">
    <property type="protein sequence ID" value="ESQ47440"/>
    <property type="gene ID" value="EUTSA_v10028215mg"/>
</dbReference>
<dbReference type="PANTHER" id="PTHR31662:SF51">
    <property type="entry name" value="GLABROUS1 ENHANCER-BINDING PROTEIN-LIKE"/>
    <property type="match status" value="1"/>
</dbReference>
<evidence type="ECO:0000313" key="5">
    <source>
        <dbReference type="EMBL" id="ESQ47440.1"/>
    </source>
</evidence>
<feature type="compositionally biased region" description="Acidic residues" evidence="2">
    <location>
        <begin position="45"/>
        <end position="58"/>
    </location>
</feature>
<feature type="domain" description="Glabrous enhancer-binding protein-like DBD" evidence="3">
    <location>
        <begin position="104"/>
        <end position="202"/>
    </location>
</feature>
<feature type="compositionally biased region" description="Basic and acidic residues" evidence="2">
    <location>
        <begin position="26"/>
        <end position="44"/>
    </location>
</feature>
<dbReference type="PANTHER" id="PTHR31662">
    <property type="entry name" value="BNAANNG10740D PROTEIN-RELATED"/>
    <property type="match status" value="1"/>
</dbReference>
<feature type="domain" description="Glabrous enhancer-binding protein-like C-terminal" evidence="4">
    <location>
        <begin position="251"/>
        <end position="303"/>
    </location>
</feature>
<proteinExistence type="inferred from homology"/>
<evidence type="ECO:0000256" key="2">
    <source>
        <dbReference type="SAM" id="MobiDB-lite"/>
    </source>
</evidence>
<evidence type="ECO:0000259" key="4">
    <source>
        <dbReference type="Pfam" id="PF22757"/>
    </source>
</evidence>
<dbReference type="GO" id="GO:0006355">
    <property type="term" value="P:regulation of DNA-templated transcription"/>
    <property type="evidence" value="ECO:0007669"/>
    <property type="project" value="InterPro"/>
</dbReference>
<protein>
    <submittedName>
        <fullName evidence="5">Uncharacterized protein</fullName>
    </submittedName>
</protein>
<feature type="region of interest" description="Disordered" evidence="2">
    <location>
        <begin position="1"/>
        <end position="105"/>
    </location>
</feature>
<evidence type="ECO:0000259" key="3">
    <source>
        <dbReference type="Pfam" id="PF04504"/>
    </source>
</evidence>
<feature type="compositionally biased region" description="Basic and acidic residues" evidence="2">
    <location>
        <begin position="75"/>
        <end position="86"/>
    </location>
</feature>
<feature type="compositionally biased region" description="Basic residues" evidence="2">
    <location>
        <begin position="1"/>
        <end position="10"/>
    </location>
</feature>
<sequence>MAPKKGKKTANPRLVSSKEDEEEEESHSFKPSHTDAKDTHVEKSESEEDIVDVEEEHEQEPKPEISHPKSSTAKRSLEKADHDEVRKKKRSKTEKTEDKKQPSFERVFSEEDSVALLQGFLDFNSTSGDPFKDKDRFYGFVKDRISANASRNQVTDKVRKLKDRFLKTVKNSIENGKGGEDTIVYPKDVDQRSFDLWRKIWGREGVFAHKSLTNLQGNIKKEAEKAEMNVVRSSPPLDFGREIVFFLKEENITKFALDESSVLERWNMSADEQKKRALEEKLKKITEMQLELCVDKFSIVSKAAELIFKANNASSS</sequence>
<feature type="compositionally biased region" description="Basic and acidic residues" evidence="2">
    <location>
        <begin position="93"/>
        <end position="105"/>
    </location>
</feature>
<dbReference type="STRING" id="72664.V4LAI6"/>
<dbReference type="InterPro" id="IPR007592">
    <property type="entry name" value="GEBP"/>
</dbReference>
<name>V4LAI6_EUTSA</name>
<dbReference type="EMBL" id="KI517416">
    <property type="protein sequence ID" value="ESQ47440.1"/>
    <property type="molecule type" value="Genomic_DNA"/>
</dbReference>
<organism evidence="5 6">
    <name type="scientific">Eutrema salsugineum</name>
    <name type="common">Saltwater cress</name>
    <name type="synonym">Sisymbrium salsugineum</name>
    <dbReference type="NCBI Taxonomy" id="72664"/>
    <lineage>
        <taxon>Eukaryota</taxon>
        <taxon>Viridiplantae</taxon>
        <taxon>Streptophyta</taxon>
        <taxon>Embryophyta</taxon>
        <taxon>Tracheophyta</taxon>
        <taxon>Spermatophyta</taxon>
        <taxon>Magnoliopsida</taxon>
        <taxon>eudicotyledons</taxon>
        <taxon>Gunneridae</taxon>
        <taxon>Pentapetalae</taxon>
        <taxon>rosids</taxon>
        <taxon>malvids</taxon>
        <taxon>Brassicales</taxon>
        <taxon>Brassicaceae</taxon>
        <taxon>Eutremeae</taxon>
        <taxon>Eutrema</taxon>
    </lineage>
</organism>
<dbReference type="AlphaFoldDB" id="V4LAI6"/>
<dbReference type="GO" id="GO:0005634">
    <property type="term" value="C:nucleus"/>
    <property type="evidence" value="ECO:0007669"/>
    <property type="project" value="TreeGrafter"/>
</dbReference>
<dbReference type="eggNOG" id="ENOG502RQE9">
    <property type="taxonomic scope" value="Eukaryota"/>
</dbReference>
<evidence type="ECO:0000313" key="6">
    <source>
        <dbReference type="Proteomes" id="UP000030689"/>
    </source>
</evidence>
<feature type="non-terminal residue" evidence="5">
    <location>
        <position position="316"/>
    </location>
</feature>
<dbReference type="InterPro" id="IPR053932">
    <property type="entry name" value="GeBP-like_DBD"/>
</dbReference>
<dbReference type="Pfam" id="PF22757">
    <property type="entry name" value="GeBP-like_C"/>
    <property type="match status" value="1"/>
</dbReference>
<reference evidence="5 6" key="1">
    <citation type="journal article" date="2013" name="Front. Plant Sci.">
        <title>The Reference Genome of the Halophytic Plant Eutrema salsugineum.</title>
        <authorList>
            <person name="Yang R."/>
            <person name="Jarvis D.E."/>
            <person name="Chen H."/>
            <person name="Beilstein M.A."/>
            <person name="Grimwood J."/>
            <person name="Jenkins J."/>
            <person name="Shu S."/>
            <person name="Prochnik S."/>
            <person name="Xin M."/>
            <person name="Ma C."/>
            <person name="Schmutz J."/>
            <person name="Wing R.A."/>
            <person name="Mitchell-Olds T."/>
            <person name="Schumaker K.S."/>
            <person name="Wang X."/>
        </authorList>
    </citation>
    <scope>NUCLEOTIDE SEQUENCE [LARGE SCALE GENOMIC DNA]</scope>
</reference>